<feature type="region of interest" description="Disordered" evidence="1">
    <location>
        <begin position="62"/>
        <end position="93"/>
    </location>
</feature>
<evidence type="ECO:0000313" key="3">
    <source>
        <dbReference type="Proteomes" id="UP000796880"/>
    </source>
</evidence>
<dbReference type="Proteomes" id="UP000796880">
    <property type="component" value="Unassembled WGS sequence"/>
</dbReference>
<name>A0A8K0E2L3_9ROSA</name>
<comment type="caution">
    <text evidence="2">The sequence shown here is derived from an EMBL/GenBank/DDBJ whole genome shotgun (WGS) entry which is preliminary data.</text>
</comment>
<protein>
    <submittedName>
        <fullName evidence="2">Uncharacterized protein</fullName>
    </submittedName>
</protein>
<accession>A0A8K0E2L3</accession>
<evidence type="ECO:0000313" key="2">
    <source>
        <dbReference type="EMBL" id="KAF3441126.1"/>
    </source>
</evidence>
<dbReference type="EMBL" id="VOIH02000007">
    <property type="protein sequence ID" value="KAF3441126.1"/>
    <property type="molecule type" value="Genomic_DNA"/>
</dbReference>
<reference evidence="2" key="1">
    <citation type="submission" date="2020-03" db="EMBL/GenBank/DDBJ databases">
        <title>A high-quality chromosome-level genome assembly of a woody plant with both climbing and erect habits, Rhamnella rubrinervis.</title>
        <authorList>
            <person name="Lu Z."/>
            <person name="Yang Y."/>
            <person name="Zhu X."/>
            <person name="Sun Y."/>
        </authorList>
    </citation>
    <scope>NUCLEOTIDE SEQUENCE</scope>
    <source>
        <strain evidence="2">BYM</strain>
        <tissue evidence="2">Leaf</tissue>
    </source>
</reference>
<evidence type="ECO:0000256" key="1">
    <source>
        <dbReference type="SAM" id="MobiDB-lite"/>
    </source>
</evidence>
<dbReference type="AlphaFoldDB" id="A0A8K0E2L3"/>
<feature type="compositionally biased region" description="Polar residues" evidence="1">
    <location>
        <begin position="70"/>
        <end position="79"/>
    </location>
</feature>
<keyword evidence="3" id="KW-1185">Reference proteome</keyword>
<organism evidence="2 3">
    <name type="scientific">Rhamnella rubrinervis</name>
    <dbReference type="NCBI Taxonomy" id="2594499"/>
    <lineage>
        <taxon>Eukaryota</taxon>
        <taxon>Viridiplantae</taxon>
        <taxon>Streptophyta</taxon>
        <taxon>Embryophyta</taxon>
        <taxon>Tracheophyta</taxon>
        <taxon>Spermatophyta</taxon>
        <taxon>Magnoliopsida</taxon>
        <taxon>eudicotyledons</taxon>
        <taxon>Gunneridae</taxon>
        <taxon>Pentapetalae</taxon>
        <taxon>rosids</taxon>
        <taxon>fabids</taxon>
        <taxon>Rosales</taxon>
        <taxon>Rhamnaceae</taxon>
        <taxon>rhamnoid group</taxon>
        <taxon>Rhamneae</taxon>
        <taxon>Rhamnella</taxon>
    </lineage>
</organism>
<proteinExistence type="predicted"/>
<sequence>MLRITNQQRFNSYNQQLGELVSIPSRVENLEAYIQSLELDDLVHRVEVLESLTNRVRVFERQEPPPVSAENRTSTSSTAPREKHMSAIDNAIV</sequence>
<gene>
    <name evidence="2" type="ORF">FNV43_RR15037</name>
</gene>